<sequence>MLRSLSICVIASLCTSALSKLTNYTLDDTSPAVIYTSNITLHCDPNTCEPQWTNQTWNGTSTVTNHPILVSFTGSEVYVYLEASAGVIFNLDGYDVSLWNDPQPSDIIRLAYSNTSMPSGAHTLLISPANPISLIEFDYLVYTVDMAVKRVHVAAIAGGVVGGVAFVGILAAAAILLRRQDRRRKVVVRGIPLGEDDTIKLRKLSTEKA</sequence>
<keyword evidence="4" id="KW-1185">Reference proteome</keyword>
<name>A0AAW0A3X9_9AGAR</name>
<dbReference type="Proteomes" id="UP001362999">
    <property type="component" value="Unassembled WGS sequence"/>
</dbReference>
<keyword evidence="1" id="KW-0812">Transmembrane</keyword>
<evidence type="ECO:0000313" key="3">
    <source>
        <dbReference type="EMBL" id="KAK7000345.1"/>
    </source>
</evidence>
<organism evidence="3 4">
    <name type="scientific">Favolaschia claudopus</name>
    <dbReference type="NCBI Taxonomy" id="2862362"/>
    <lineage>
        <taxon>Eukaryota</taxon>
        <taxon>Fungi</taxon>
        <taxon>Dikarya</taxon>
        <taxon>Basidiomycota</taxon>
        <taxon>Agaricomycotina</taxon>
        <taxon>Agaricomycetes</taxon>
        <taxon>Agaricomycetidae</taxon>
        <taxon>Agaricales</taxon>
        <taxon>Marasmiineae</taxon>
        <taxon>Mycenaceae</taxon>
        <taxon>Favolaschia</taxon>
    </lineage>
</organism>
<dbReference type="AlphaFoldDB" id="A0AAW0A3X9"/>
<evidence type="ECO:0000256" key="1">
    <source>
        <dbReference type="SAM" id="Phobius"/>
    </source>
</evidence>
<feature type="transmembrane region" description="Helical" evidence="1">
    <location>
        <begin position="153"/>
        <end position="177"/>
    </location>
</feature>
<gene>
    <name evidence="3" type="ORF">R3P38DRAFT_2651664</name>
</gene>
<accession>A0AAW0A3X9</accession>
<keyword evidence="2" id="KW-0732">Signal</keyword>
<keyword evidence="1" id="KW-0472">Membrane</keyword>
<reference evidence="3 4" key="1">
    <citation type="journal article" date="2024" name="J Genomics">
        <title>Draft genome sequencing and assembly of Favolaschia claudopus CIRM-BRFM 2984 isolated from oak limbs.</title>
        <authorList>
            <person name="Navarro D."/>
            <person name="Drula E."/>
            <person name="Chaduli D."/>
            <person name="Cazenave R."/>
            <person name="Ahrendt S."/>
            <person name="Wang J."/>
            <person name="Lipzen A."/>
            <person name="Daum C."/>
            <person name="Barry K."/>
            <person name="Grigoriev I.V."/>
            <person name="Favel A."/>
            <person name="Rosso M.N."/>
            <person name="Martin F."/>
        </authorList>
    </citation>
    <scope>NUCLEOTIDE SEQUENCE [LARGE SCALE GENOMIC DNA]</scope>
    <source>
        <strain evidence="3 4">CIRM-BRFM 2984</strain>
    </source>
</reference>
<feature type="signal peptide" evidence="2">
    <location>
        <begin position="1"/>
        <end position="19"/>
    </location>
</feature>
<comment type="caution">
    <text evidence="3">The sequence shown here is derived from an EMBL/GenBank/DDBJ whole genome shotgun (WGS) entry which is preliminary data.</text>
</comment>
<proteinExistence type="predicted"/>
<protein>
    <submittedName>
        <fullName evidence="3">Uncharacterized protein</fullName>
    </submittedName>
</protein>
<evidence type="ECO:0000256" key="2">
    <source>
        <dbReference type="SAM" id="SignalP"/>
    </source>
</evidence>
<dbReference type="EMBL" id="JAWWNJ010000089">
    <property type="protein sequence ID" value="KAK7000345.1"/>
    <property type="molecule type" value="Genomic_DNA"/>
</dbReference>
<feature type="chain" id="PRO_5043575415" evidence="2">
    <location>
        <begin position="20"/>
        <end position="209"/>
    </location>
</feature>
<keyword evidence="1" id="KW-1133">Transmembrane helix</keyword>
<evidence type="ECO:0000313" key="4">
    <source>
        <dbReference type="Proteomes" id="UP001362999"/>
    </source>
</evidence>